<dbReference type="Proteomes" id="UP000029393">
    <property type="component" value="Unassembled WGS sequence"/>
</dbReference>
<evidence type="ECO:0000256" key="8">
    <source>
        <dbReference type="ARBA" id="ARBA00022842"/>
    </source>
</evidence>
<evidence type="ECO:0000256" key="3">
    <source>
        <dbReference type="ARBA" id="ARBA00004818"/>
    </source>
</evidence>
<dbReference type="UniPathway" id="UPA00865">
    <property type="reaction ID" value="UER00834"/>
</dbReference>
<dbReference type="PANTHER" id="PTHR43434">
    <property type="entry name" value="PHOSPHOGLYCOLATE PHOSPHATASE"/>
    <property type="match status" value="1"/>
</dbReference>
<dbReference type="GO" id="GO:0006281">
    <property type="term" value="P:DNA repair"/>
    <property type="evidence" value="ECO:0007669"/>
    <property type="project" value="TreeGrafter"/>
</dbReference>
<evidence type="ECO:0000256" key="7">
    <source>
        <dbReference type="ARBA" id="ARBA00022801"/>
    </source>
</evidence>
<dbReference type="FunFam" id="3.40.50.1000:FF:000022">
    <property type="entry name" value="Phosphoglycolate phosphatase"/>
    <property type="match status" value="1"/>
</dbReference>
<dbReference type="OrthoDB" id="9792518at2"/>
<sequence>MPTPPRAVLFDLDGTLVDSAPDLCNAVNRVLADLGRPPVALSRLRQVVSKGGRAMLAVALPDLDDAAREARLAPFLAYYGEALANDSVAFDGVDELLAALDARGIAWGIVTNKPEGLARGVVEGFGWTARCKVLVGGDTLPTRKPDPEPLLFACTQLGIAPGDAIYVGDDQRDIEAARAAGMPSVAALWGYREPHEDPSQWGADHAFDGAAGLLASDLLPP</sequence>
<evidence type="ECO:0000256" key="5">
    <source>
        <dbReference type="ARBA" id="ARBA00013078"/>
    </source>
</evidence>
<dbReference type="InterPro" id="IPR023214">
    <property type="entry name" value="HAD_sf"/>
</dbReference>
<comment type="similarity">
    <text evidence="4 10">Belongs to the HAD-like hydrolase superfamily. CbbY/CbbZ/Gph/YieH family.</text>
</comment>
<dbReference type="GO" id="GO:0046872">
    <property type="term" value="F:metal ion binding"/>
    <property type="evidence" value="ECO:0007669"/>
    <property type="project" value="UniProtKB-KW"/>
</dbReference>
<dbReference type="EC" id="3.1.3.18" evidence="5 10"/>
<feature type="active site" description="Nucleophile" evidence="10">
    <location>
        <position position="11"/>
    </location>
</feature>
<dbReference type="AlphaFoldDB" id="A0A091BM34"/>
<dbReference type="EMBL" id="AVCK01000030">
    <property type="protein sequence ID" value="KFN45370.1"/>
    <property type="molecule type" value="Genomic_DNA"/>
</dbReference>
<dbReference type="SFLD" id="SFLDS00003">
    <property type="entry name" value="Haloacid_Dehalogenase"/>
    <property type="match status" value="1"/>
</dbReference>
<feature type="binding site" evidence="10">
    <location>
        <position position="13"/>
    </location>
    <ligand>
        <name>Mg(2+)</name>
        <dbReference type="ChEBI" id="CHEBI:18420"/>
    </ligand>
</feature>
<keyword evidence="12" id="KW-1185">Reference proteome</keyword>
<proteinExistence type="inferred from homology"/>
<dbReference type="STRING" id="1384056.N787_13180"/>
<keyword evidence="8 10" id="KW-0460">Magnesium</keyword>
<dbReference type="HAMAP" id="MF_00495">
    <property type="entry name" value="GPH_hydrolase_bact"/>
    <property type="match status" value="1"/>
</dbReference>
<comment type="catalytic activity">
    <reaction evidence="1 10">
        <text>2-phosphoglycolate + H2O = glycolate + phosphate</text>
        <dbReference type="Rhea" id="RHEA:14369"/>
        <dbReference type="ChEBI" id="CHEBI:15377"/>
        <dbReference type="ChEBI" id="CHEBI:29805"/>
        <dbReference type="ChEBI" id="CHEBI:43474"/>
        <dbReference type="ChEBI" id="CHEBI:58033"/>
        <dbReference type="EC" id="3.1.3.18"/>
    </reaction>
</comment>
<dbReference type="Gene3D" id="3.40.50.1000">
    <property type="entry name" value="HAD superfamily/HAD-like"/>
    <property type="match status" value="1"/>
</dbReference>
<keyword evidence="7 10" id="KW-0378">Hydrolase</keyword>
<comment type="caution">
    <text evidence="11">The sequence shown here is derived from an EMBL/GenBank/DDBJ whole genome shotgun (WGS) entry which is preliminary data.</text>
</comment>
<dbReference type="GO" id="GO:0005829">
    <property type="term" value="C:cytosol"/>
    <property type="evidence" value="ECO:0007669"/>
    <property type="project" value="TreeGrafter"/>
</dbReference>
<dbReference type="PANTHER" id="PTHR43434:SF23">
    <property type="entry name" value="PHOSPHOGLYCOLATE PHOSPHATASE"/>
    <property type="match status" value="1"/>
</dbReference>
<comment type="pathway">
    <text evidence="3 10">Organic acid metabolism; glycolate biosynthesis; glycolate from 2-phosphoglycolate: step 1/1.</text>
</comment>
<gene>
    <name evidence="11" type="ORF">N787_13180</name>
</gene>
<dbReference type="NCBIfam" id="TIGR01449">
    <property type="entry name" value="PGP_bact"/>
    <property type="match status" value="1"/>
</dbReference>
<dbReference type="eggNOG" id="COG0546">
    <property type="taxonomic scope" value="Bacteria"/>
</dbReference>
<organism evidence="11 12">
    <name type="scientific">Arenimonas metalli CF5-1</name>
    <dbReference type="NCBI Taxonomy" id="1384056"/>
    <lineage>
        <taxon>Bacteria</taxon>
        <taxon>Pseudomonadati</taxon>
        <taxon>Pseudomonadota</taxon>
        <taxon>Gammaproteobacteria</taxon>
        <taxon>Lysobacterales</taxon>
        <taxon>Lysobacteraceae</taxon>
        <taxon>Arenimonas</taxon>
    </lineage>
</organism>
<dbReference type="SFLD" id="SFLDG01135">
    <property type="entry name" value="C1.5.6:_HAD__Beta-PGM__Phospha"/>
    <property type="match status" value="1"/>
</dbReference>
<dbReference type="InterPro" id="IPR006439">
    <property type="entry name" value="HAD-SF_hydro_IA"/>
</dbReference>
<evidence type="ECO:0000256" key="9">
    <source>
        <dbReference type="ARBA" id="ARBA00023277"/>
    </source>
</evidence>
<name>A0A091BM34_9GAMM</name>
<dbReference type="InterPro" id="IPR037512">
    <property type="entry name" value="PGPase_prok"/>
</dbReference>
<dbReference type="GO" id="GO:0005975">
    <property type="term" value="P:carbohydrate metabolic process"/>
    <property type="evidence" value="ECO:0007669"/>
    <property type="project" value="InterPro"/>
</dbReference>
<keyword evidence="9 10" id="KW-0119">Carbohydrate metabolism</keyword>
<reference evidence="11 12" key="1">
    <citation type="submission" date="2013-09" db="EMBL/GenBank/DDBJ databases">
        <title>Genome sequencing of Arenimonas metalli.</title>
        <authorList>
            <person name="Chen F."/>
            <person name="Wang G."/>
        </authorList>
    </citation>
    <scope>NUCLEOTIDE SEQUENCE [LARGE SCALE GENOMIC DNA]</scope>
    <source>
        <strain evidence="11 12">CF5-1</strain>
    </source>
</reference>
<dbReference type="InterPro" id="IPR041492">
    <property type="entry name" value="HAD_2"/>
</dbReference>
<evidence type="ECO:0000256" key="2">
    <source>
        <dbReference type="ARBA" id="ARBA00001946"/>
    </source>
</evidence>
<feature type="binding site" evidence="10">
    <location>
        <position position="11"/>
    </location>
    <ligand>
        <name>Mg(2+)</name>
        <dbReference type="ChEBI" id="CHEBI:18420"/>
    </ligand>
</feature>
<dbReference type="GO" id="GO:0008967">
    <property type="term" value="F:phosphoglycolate phosphatase activity"/>
    <property type="evidence" value="ECO:0007669"/>
    <property type="project" value="UniProtKB-UniRule"/>
</dbReference>
<evidence type="ECO:0000256" key="4">
    <source>
        <dbReference type="ARBA" id="ARBA00006171"/>
    </source>
</evidence>
<keyword evidence="6 10" id="KW-0479">Metal-binding</keyword>
<dbReference type="InterPro" id="IPR050155">
    <property type="entry name" value="HAD-like_hydrolase_sf"/>
</dbReference>
<accession>A0A091BM34</accession>
<feature type="binding site" evidence="10">
    <location>
        <position position="169"/>
    </location>
    <ligand>
        <name>Mg(2+)</name>
        <dbReference type="ChEBI" id="CHEBI:18420"/>
    </ligand>
</feature>
<dbReference type="RefSeq" id="WP_052575356.1">
    <property type="nucleotide sequence ID" value="NZ_AVCK01000030.1"/>
</dbReference>
<dbReference type="GO" id="GO:0046295">
    <property type="term" value="P:glycolate biosynthetic process"/>
    <property type="evidence" value="ECO:0007669"/>
    <property type="project" value="UniProtKB-UniRule"/>
</dbReference>
<protein>
    <recommendedName>
        <fullName evidence="5 10">Phosphoglycolate phosphatase</fullName>
        <shortName evidence="10">PGP</shortName>
        <shortName evidence="10">PGPase</shortName>
        <ecNumber evidence="5 10">3.1.3.18</ecNumber>
    </recommendedName>
</protein>
<dbReference type="Pfam" id="PF13419">
    <property type="entry name" value="HAD_2"/>
    <property type="match status" value="1"/>
</dbReference>
<dbReference type="NCBIfam" id="TIGR01549">
    <property type="entry name" value="HAD-SF-IA-v1"/>
    <property type="match status" value="1"/>
</dbReference>
<dbReference type="InterPro" id="IPR023198">
    <property type="entry name" value="PGP-like_dom2"/>
</dbReference>
<dbReference type="SFLD" id="SFLDG01129">
    <property type="entry name" value="C1.5:_HAD__Beta-PGM__Phosphata"/>
    <property type="match status" value="1"/>
</dbReference>
<dbReference type="NCBIfam" id="TIGR01509">
    <property type="entry name" value="HAD-SF-IA-v3"/>
    <property type="match status" value="1"/>
</dbReference>
<dbReference type="PRINTS" id="PR00413">
    <property type="entry name" value="HADHALOGNASE"/>
</dbReference>
<comment type="function">
    <text evidence="10">Specifically catalyzes the dephosphorylation of 2-phosphoglycolate. Is involved in the dissimilation of the intracellular 2-phosphoglycolate formed during the DNA repair of 3'-phosphoglycolate ends, a major class of DNA lesions induced by oxidative stress.</text>
</comment>
<dbReference type="Gene3D" id="1.10.150.240">
    <property type="entry name" value="Putative phosphatase, domain 2"/>
    <property type="match status" value="1"/>
</dbReference>
<evidence type="ECO:0000256" key="6">
    <source>
        <dbReference type="ARBA" id="ARBA00022723"/>
    </source>
</evidence>
<dbReference type="InterPro" id="IPR036412">
    <property type="entry name" value="HAD-like_sf"/>
</dbReference>
<evidence type="ECO:0000313" key="12">
    <source>
        <dbReference type="Proteomes" id="UP000029393"/>
    </source>
</evidence>
<evidence type="ECO:0000313" key="11">
    <source>
        <dbReference type="EMBL" id="KFN45370.1"/>
    </source>
</evidence>
<dbReference type="PATRIC" id="fig|1384056.3.peg.1959"/>
<dbReference type="SUPFAM" id="SSF56784">
    <property type="entry name" value="HAD-like"/>
    <property type="match status" value="1"/>
</dbReference>
<evidence type="ECO:0000256" key="10">
    <source>
        <dbReference type="HAMAP-Rule" id="MF_00495"/>
    </source>
</evidence>
<comment type="cofactor">
    <cofactor evidence="2 10">
        <name>Mg(2+)</name>
        <dbReference type="ChEBI" id="CHEBI:18420"/>
    </cofactor>
</comment>
<evidence type="ECO:0000256" key="1">
    <source>
        <dbReference type="ARBA" id="ARBA00000830"/>
    </source>
</evidence>